<keyword evidence="2" id="KW-1185">Reference proteome</keyword>
<proteinExistence type="predicted"/>
<organism evidence="1 2">
    <name type="scientific">Actinokineospora globicatena</name>
    <dbReference type="NCBI Taxonomy" id="103729"/>
    <lineage>
        <taxon>Bacteria</taxon>
        <taxon>Bacillati</taxon>
        <taxon>Actinomycetota</taxon>
        <taxon>Actinomycetes</taxon>
        <taxon>Pseudonocardiales</taxon>
        <taxon>Pseudonocardiaceae</taxon>
        <taxon>Actinokineospora</taxon>
    </lineage>
</organism>
<evidence type="ECO:0000313" key="1">
    <source>
        <dbReference type="EMBL" id="GLW89696.1"/>
    </source>
</evidence>
<dbReference type="AlphaFoldDB" id="A0A9W6QGK2"/>
<gene>
    <name evidence="1" type="ORF">Aglo03_05120</name>
</gene>
<reference evidence="1" key="1">
    <citation type="submission" date="2023-02" db="EMBL/GenBank/DDBJ databases">
        <title>Actinokineospora globicatena NBRC 15670.</title>
        <authorList>
            <person name="Ichikawa N."/>
            <person name="Sato H."/>
            <person name="Tonouchi N."/>
        </authorList>
    </citation>
    <scope>NUCLEOTIDE SEQUENCE</scope>
    <source>
        <strain evidence="1">NBRC 15670</strain>
    </source>
</reference>
<protein>
    <submittedName>
        <fullName evidence="1">Uncharacterized protein</fullName>
    </submittedName>
</protein>
<evidence type="ECO:0000313" key="2">
    <source>
        <dbReference type="Proteomes" id="UP001165042"/>
    </source>
</evidence>
<comment type="caution">
    <text evidence="1">The sequence shown here is derived from an EMBL/GenBank/DDBJ whole genome shotgun (WGS) entry which is preliminary data.</text>
</comment>
<dbReference type="EMBL" id="BSSD01000001">
    <property type="protein sequence ID" value="GLW89696.1"/>
    <property type="molecule type" value="Genomic_DNA"/>
</dbReference>
<sequence>MWSGRERCPAAALPDWGWSVAADSRLTRWPRADRISVPFRPEAWCSPWLTEVLGLVLLVVVGQGALSGRGFARLGLVRGG</sequence>
<dbReference type="Proteomes" id="UP001165042">
    <property type="component" value="Unassembled WGS sequence"/>
</dbReference>
<name>A0A9W6QGK2_9PSEU</name>
<accession>A0A9W6QGK2</accession>